<dbReference type="EMBL" id="JAGIOB010000001">
    <property type="protein sequence ID" value="MBP2417234.1"/>
    <property type="molecule type" value="Genomic_DNA"/>
</dbReference>
<name>A0ABS4Z863_9ACTN</name>
<dbReference type="SUPFAM" id="SSF51430">
    <property type="entry name" value="NAD(P)-linked oxidoreductase"/>
    <property type="match status" value="1"/>
</dbReference>
<dbReference type="Gene3D" id="3.20.20.100">
    <property type="entry name" value="NADP-dependent oxidoreductase domain"/>
    <property type="match status" value="1"/>
</dbReference>
<evidence type="ECO:0000256" key="1">
    <source>
        <dbReference type="ARBA" id="ARBA00023002"/>
    </source>
</evidence>
<evidence type="ECO:0000313" key="3">
    <source>
        <dbReference type="EMBL" id="MBP2417234.1"/>
    </source>
</evidence>
<proteinExistence type="predicted"/>
<dbReference type="PANTHER" id="PTHR43625:SF40">
    <property type="entry name" value="ALDO-KETO REDUCTASE YAKC [NADP(+)]"/>
    <property type="match status" value="1"/>
</dbReference>
<accession>A0ABS4Z863</accession>
<dbReference type="PANTHER" id="PTHR43625">
    <property type="entry name" value="AFLATOXIN B1 ALDEHYDE REDUCTASE"/>
    <property type="match status" value="1"/>
</dbReference>
<evidence type="ECO:0000259" key="2">
    <source>
        <dbReference type="Pfam" id="PF00248"/>
    </source>
</evidence>
<organism evidence="3 4">
    <name type="scientific">Microlunatus capsulatus</name>
    <dbReference type="NCBI Taxonomy" id="99117"/>
    <lineage>
        <taxon>Bacteria</taxon>
        <taxon>Bacillati</taxon>
        <taxon>Actinomycetota</taxon>
        <taxon>Actinomycetes</taxon>
        <taxon>Propionibacteriales</taxon>
        <taxon>Propionibacteriaceae</taxon>
        <taxon>Microlunatus</taxon>
    </lineage>
</organism>
<dbReference type="InterPro" id="IPR020471">
    <property type="entry name" value="AKR"/>
</dbReference>
<dbReference type="InterPro" id="IPR036812">
    <property type="entry name" value="NAD(P)_OxRdtase_dom_sf"/>
</dbReference>
<dbReference type="InterPro" id="IPR050791">
    <property type="entry name" value="Aldo-Keto_reductase"/>
</dbReference>
<dbReference type="Pfam" id="PF00248">
    <property type="entry name" value="Aldo_ket_red"/>
    <property type="match status" value="1"/>
</dbReference>
<evidence type="ECO:0000313" key="4">
    <source>
        <dbReference type="Proteomes" id="UP000758168"/>
    </source>
</evidence>
<dbReference type="PRINTS" id="PR00069">
    <property type="entry name" value="ALDKETRDTASE"/>
</dbReference>
<keyword evidence="4" id="KW-1185">Reference proteome</keyword>
<dbReference type="CDD" id="cd19088">
    <property type="entry name" value="AKR_AKR13B1"/>
    <property type="match status" value="1"/>
</dbReference>
<sequence>MTDTLTPSAQASGTFALGGDLPVVRLGYGSMQLTGDGVWGDPKDPDEAVRVLRRAVELGVTFIDTADSYGPVVAEQLIKKALHPYADDLVIATKAGLTRPGPGDWRPVGRPEYLRQQVELSLRNLGLERIDLHQLHRIDPQVPLADQVGTLKELQDEGKIRHIGLSEVSVEQLQEAQQSATIVSVQNLFNLSDRSAEPLLDHAEAEGIAFIPWFPLATGQLSRPGGPLDALAQEHGATPSQLALAWLLRRSPVMLPIPGTSTVAHLEDNLAAASLQLSDDEFTRLTDAVS</sequence>
<comment type="caution">
    <text evidence="3">The sequence shown here is derived from an EMBL/GenBank/DDBJ whole genome shotgun (WGS) entry which is preliminary data.</text>
</comment>
<dbReference type="InterPro" id="IPR023210">
    <property type="entry name" value="NADP_OxRdtase_dom"/>
</dbReference>
<protein>
    <submittedName>
        <fullName evidence="3">Aryl-alcohol dehydrogenase-like predicted oxidoreductase</fullName>
    </submittedName>
</protein>
<gene>
    <name evidence="3" type="ORF">JOF54_002156</name>
</gene>
<keyword evidence="1" id="KW-0560">Oxidoreductase</keyword>
<reference evidence="3 4" key="1">
    <citation type="submission" date="2021-03" db="EMBL/GenBank/DDBJ databases">
        <title>Sequencing the genomes of 1000 actinobacteria strains.</title>
        <authorList>
            <person name="Klenk H.-P."/>
        </authorList>
    </citation>
    <scope>NUCLEOTIDE SEQUENCE [LARGE SCALE GENOMIC DNA]</scope>
    <source>
        <strain evidence="3 4">DSM 12936</strain>
    </source>
</reference>
<feature type="domain" description="NADP-dependent oxidoreductase" evidence="2">
    <location>
        <begin position="25"/>
        <end position="288"/>
    </location>
</feature>
<dbReference type="RefSeq" id="WP_307804053.1">
    <property type="nucleotide sequence ID" value="NZ_BAAAMH010000009.1"/>
</dbReference>
<dbReference type="Proteomes" id="UP000758168">
    <property type="component" value="Unassembled WGS sequence"/>
</dbReference>
<dbReference type="NCBIfam" id="NF007695">
    <property type="entry name" value="PRK10376.1"/>
    <property type="match status" value="1"/>
</dbReference>